<feature type="transmembrane region" description="Helical" evidence="6">
    <location>
        <begin position="267"/>
        <end position="287"/>
    </location>
</feature>
<dbReference type="PANTHER" id="PTHR33048:SF167">
    <property type="entry name" value="INTEGRAL MEMBRANE PROTEIN"/>
    <property type="match status" value="1"/>
</dbReference>
<feature type="transmembrane region" description="Helical" evidence="6">
    <location>
        <begin position="137"/>
        <end position="159"/>
    </location>
</feature>
<dbReference type="OrthoDB" id="3897607at2759"/>
<evidence type="ECO:0000313" key="8">
    <source>
        <dbReference type="EMBL" id="RFU26851.1"/>
    </source>
</evidence>
<name>A0A3E2H0I7_SCYLI</name>
<dbReference type="InterPro" id="IPR052337">
    <property type="entry name" value="SAT4-like"/>
</dbReference>
<reference evidence="8 9" key="1">
    <citation type="submission" date="2018-05" db="EMBL/GenBank/DDBJ databases">
        <title>Draft genome sequence of Scytalidium lignicola DSM 105466, a ubiquitous saprotrophic fungus.</title>
        <authorList>
            <person name="Buettner E."/>
            <person name="Gebauer A.M."/>
            <person name="Hofrichter M."/>
            <person name="Liers C."/>
            <person name="Kellner H."/>
        </authorList>
    </citation>
    <scope>NUCLEOTIDE SEQUENCE [LARGE SCALE GENOMIC DNA]</scope>
    <source>
        <strain evidence="8 9">DSM 105466</strain>
    </source>
</reference>
<evidence type="ECO:0000256" key="2">
    <source>
        <dbReference type="ARBA" id="ARBA00022692"/>
    </source>
</evidence>
<comment type="subcellular location">
    <subcellularLocation>
        <location evidence="1">Membrane</location>
        <topology evidence="1">Multi-pass membrane protein</topology>
    </subcellularLocation>
</comment>
<sequence>MAEFLAKEATDSLNTPTISYKSNASSILAVDGFFMGLSALIVLARIYVRTAMLKTFGADDYIICVAMICAILVFVCFVGETHHGLGWHTADITVPMMIKLEHWSFFFSLAVTIGISLVKISIGFFLLRLVPGKKSKWFLWGMIAFLSAFTLACVGTLIFSCVPVDANWDSTKKPTAKCFSNGTYTAIGLFNSCINIITDVTFALLPVPIVWNLQVNLRTRVTLIGILGLGFFACACSIVKAVLQSRFLATPDWTWSDSYFVWNAVELHIGIIAACLPALRPLFAFILETTKAFTTRRGETSSNGTKKHKYYIHEDGIGLGNMSGTGRVRTQTDKDKYDVHVSTVSRGGVKFGDEDYSIDNKSDENILPPSHGITKTVNVIVS</sequence>
<dbReference type="OMA" id="WLCAVGV"/>
<dbReference type="STRING" id="5539.A0A3E2H0I7"/>
<proteinExistence type="inferred from homology"/>
<comment type="caution">
    <text evidence="8">The sequence shown here is derived from an EMBL/GenBank/DDBJ whole genome shotgun (WGS) entry which is preliminary data.</text>
</comment>
<evidence type="ECO:0000259" key="7">
    <source>
        <dbReference type="Pfam" id="PF20684"/>
    </source>
</evidence>
<evidence type="ECO:0000256" key="1">
    <source>
        <dbReference type="ARBA" id="ARBA00004141"/>
    </source>
</evidence>
<evidence type="ECO:0000256" key="4">
    <source>
        <dbReference type="ARBA" id="ARBA00023136"/>
    </source>
</evidence>
<feature type="transmembrane region" description="Helical" evidence="6">
    <location>
        <begin position="223"/>
        <end position="247"/>
    </location>
</feature>
<feature type="transmembrane region" description="Helical" evidence="6">
    <location>
        <begin position="189"/>
        <end position="211"/>
    </location>
</feature>
<evidence type="ECO:0000256" key="6">
    <source>
        <dbReference type="SAM" id="Phobius"/>
    </source>
</evidence>
<feature type="transmembrane region" description="Helical" evidence="6">
    <location>
        <begin position="60"/>
        <end position="85"/>
    </location>
</feature>
<dbReference type="EMBL" id="NCSJ02000236">
    <property type="protein sequence ID" value="RFU26851.1"/>
    <property type="molecule type" value="Genomic_DNA"/>
</dbReference>
<dbReference type="Proteomes" id="UP000258309">
    <property type="component" value="Unassembled WGS sequence"/>
</dbReference>
<dbReference type="PANTHER" id="PTHR33048">
    <property type="entry name" value="PTH11-LIKE INTEGRAL MEMBRANE PROTEIN (AFU_ORTHOLOGUE AFUA_5G11245)"/>
    <property type="match status" value="1"/>
</dbReference>
<dbReference type="AlphaFoldDB" id="A0A3E2H0I7"/>
<feature type="non-terminal residue" evidence="8">
    <location>
        <position position="382"/>
    </location>
</feature>
<feature type="non-terminal residue" evidence="8">
    <location>
        <position position="1"/>
    </location>
</feature>
<keyword evidence="3 6" id="KW-1133">Transmembrane helix</keyword>
<dbReference type="Pfam" id="PF20684">
    <property type="entry name" value="Fung_rhodopsin"/>
    <property type="match status" value="1"/>
</dbReference>
<evidence type="ECO:0000256" key="5">
    <source>
        <dbReference type="ARBA" id="ARBA00038359"/>
    </source>
</evidence>
<accession>A0A3E2H0I7</accession>
<comment type="similarity">
    <text evidence="5">Belongs to the SAT4 family.</text>
</comment>
<keyword evidence="2 6" id="KW-0812">Transmembrane</keyword>
<dbReference type="InterPro" id="IPR049326">
    <property type="entry name" value="Rhodopsin_dom_fungi"/>
</dbReference>
<evidence type="ECO:0000313" key="9">
    <source>
        <dbReference type="Proteomes" id="UP000258309"/>
    </source>
</evidence>
<organism evidence="8 9">
    <name type="scientific">Scytalidium lignicola</name>
    <name type="common">Hyphomycete</name>
    <dbReference type="NCBI Taxonomy" id="5539"/>
    <lineage>
        <taxon>Eukaryota</taxon>
        <taxon>Fungi</taxon>
        <taxon>Dikarya</taxon>
        <taxon>Ascomycota</taxon>
        <taxon>Pezizomycotina</taxon>
        <taxon>Leotiomycetes</taxon>
        <taxon>Leotiomycetes incertae sedis</taxon>
        <taxon>Scytalidium</taxon>
    </lineage>
</organism>
<gene>
    <name evidence="8" type="ORF">B7463_g9484</name>
</gene>
<feature type="transmembrane region" description="Helical" evidence="6">
    <location>
        <begin position="105"/>
        <end position="130"/>
    </location>
</feature>
<keyword evidence="9" id="KW-1185">Reference proteome</keyword>
<feature type="transmembrane region" description="Helical" evidence="6">
    <location>
        <begin position="27"/>
        <end position="48"/>
    </location>
</feature>
<keyword evidence="4 6" id="KW-0472">Membrane</keyword>
<dbReference type="GO" id="GO:0016020">
    <property type="term" value="C:membrane"/>
    <property type="evidence" value="ECO:0007669"/>
    <property type="project" value="UniProtKB-SubCell"/>
</dbReference>
<protein>
    <recommendedName>
        <fullName evidence="7">Rhodopsin domain-containing protein</fullName>
    </recommendedName>
</protein>
<feature type="domain" description="Rhodopsin" evidence="7">
    <location>
        <begin position="44"/>
        <end position="284"/>
    </location>
</feature>
<evidence type="ECO:0000256" key="3">
    <source>
        <dbReference type="ARBA" id="ARBA00022989"/>
    </source>
</evidence>